<evidence type="ECO:0000256" key="7">
    <source>
        <dbReference type="HAMAP-Rule" id="MF_00847"/>
    </source>
</evidence>
<dbReference type="InterPro" id="IPR027417">
    <property type="entry name" value="P-loop_NTPase"/>
</dbReference>
<dbReference type="InterPro" id="IPR003439">
    <property type="entry name" value="ABC_transporter-like_ATP-bd"/>
</dbReference>
<evidence type="ECO:0000313" key="10">
    <source>
        <dbReference type="Proteomes" id="UP001596056"/>
    </source>
</evidence>
<protein>
    <recommendedName>
        <fullName evidence="7">Energy-dependent translational throttle protein EttA</fullName>
        <ecNumber evidence="7">3.6.1.-</ecNumber>
    </recommendedName>
    <alternativeName>
        <fullName evidence="7">Translational regulatory factor EttA</fullName>
    </alternativeName>
</protein>
<dbReference type="EC" id="3.6.1.-" evidence="7"/>
<dbReference type="InterPro" id="IPR032781">
    <property type="entry name" value="ABC_tran_Xtn"/>
</dbReference>
<keyword evidence="7" id="KW-0648">Protein biosynthesis</keyword>
<gene>
    <name evidence="7 9" type="primary">ettA</name>
    <name evidence="9" type="ORF">ACFPOC_06675</name>
</gene>
<keyword evidence="7" id="KW-0378">Hydrolase</keyword>
<keyword evidence="3 7" id="KW-0699">rRNA-binding</keyword>
<comment type="caution">
    <text evidence="7">Lacks conserved residue(s) required for the propagation of feature annotation.</text>
</comment>
<dbReference type="Gene3D" id="3.40.50.300">
    <property type="entry name" value="P-loop containing nucleotide triphosphate hydrolases"/>
    <property type="match status" value="2"/>
</dbReference>
<keyword evidence="4 7" id="KW-0547">Nucleotide-binding</keyword>
<keyword evidence="7" id="KW-0677">Repeat</keyword>
<dbReference type="Proteomes" id="UP001596056">
    <property type="component" value="Unassembled WGS sequence"/>
</dbReference>
<comment type="catalytic activity">
    <reaction evidence="7">
        <text>ATP + H2O = ADP + phosphate + H(+)</text>
        <dbReference type="Rhea" id="RHEA:13065"/>
        <dbReference type="ChEBI" id="CHEBI:15377"/>
        <dbReference type="ChEBI" id="CHEBI:15378"/>
        <dbReference type="ChEBI" id="CHEBI:30616"/>
        <dbReference type="ChEBI" id="CHEBI:43474"/>
        <dbReference type="ChEBI" id="CHEBI:456216"/>
    </reaction>
</comment>
<dbReference type="CDD" id="cd03221">
    <property type="entry name" value="ABCF_EF-3"/>
    <property type="match status" value="2"/>
</dbReference>
<keyword evidence="7" id="KW-0963">Cytoplasm</keyword>
<dbReference type="InterPro" id="IPR022374">
    <property type="entry name" value="EttA"/>
</dbReference>
<evidence type="ECO:0000256" key="3">
    <source>
        <dbReference type="ARBA" id="ARBA00022730"/>
    </source>
</evidence>
<evidence type="ECO:0000256" key="4">
    <source>
        <dbReference type="ARBA" id="ARBA00022741"/>
    </source>
</evidence>
<keyword evidence="6 7" id="KW-0810">Translation regulation</keyword>
<comment type="subunit">
    <text evidence="7">Monomer. Probably contacts ribosomal proteins L1, L5, L33 and S7, the 16S and 23S rRNA and the P-site containing tRNA(fMet).</text>
</comment>
<evidence type="ECO:0000256" key="2">
    <source>
        <dbReference type="ARBA" id="ARBA00022555"/>
    </source>
</evidence>
<keyword evidence="2 7" id="KW-0820">tRNA-binding</keyword>
<keyword evidence="5 7" id="KW-0067">ATP-binding</keyword>
<dbReference type="Pfam" id="PF12848">
    <property type="entry name" value="ABC_tran_Xtn"/>
    <property type="match status" value="1"/>
</dbReference>
<dbReference type="PANTHER" id="PTHR43858:SF1">
    <property type="entry name" value="ABC TRANSPORTER-RELATED PROTEIN"/>
    <property type="match status" value="1"/>
</dbReference>
<comment type="caution">
    <text evidence="9">The sequence shown here is derived from an EMBL/GenBank/DDBJ whole genome shotgun (WGS) entry which is preliminary data.</text>
</comment>
<dbReference type="RefSeq" id="WP_209838968.1">
    <property type="nucleotide sequence ID" value="NZ_JAGGJP010000004.1"/>
</dbReference>
<dbReference type="NCBIfam" id="NF008775">
    <property type="entry name" value="PRK11819.1"/>
    <property type="match status" value="1"/>
</dbReference>
<reference evidence="10" key="1">
    <citation type="journal article" date="2019" name="Int. J. Syst. Evol. Microbiol.">
        <title>The Global Catalogue of Microorganisms (GCM) 10K type strain sequencing project: providing services to taxonomists for standard genome sequencing and annotation.</title>
        <authorList>
            <consortium name="The Broad Institute Genomics Platform"/>
            <consortium name="The Broad Institute Genome Sequencing Center for Infectious Disease"/>
            <person name="Wu L."/>
            <person name="Ma J."/>
        </authorList>
    </citation>
    <scope>NUCLEOTIDE SEQUENCE [LARGE SCALE GENOMIC DNA]</scope>
    <source>
        <strain evidence="10">KACC 11588</strain>
    </source>
</reference>
<evidence type="ECO:0000256" key="1">
    <source>
        <dbReference type="ARBA" id="ARBA00005868"/>
    </source>
</evidence>
<dbReference type="EMBL" id="JBHSNA010000004">
    <property type="protein sequence ID" value="MFC5566104.1"/>
    <property type="molecule type" value="Genomic_DNA"/>
</dbReference>
<comment type="function">
    <text evidence="7">A translation factor that gates the progression of the 70S ribosomal initiation complex (IC, containing tRNA(fMet) in the P-site) into the translation elongation cycle by using a mechanism sensitive to the ATP/ADP ratio. Binds to the 70S ribosome E-site where it modulates the state of the translating ribosome during subunit translocation. ATP hydrolysis probably frees it from the ribosome, which can enter the elongation phase.</text>
</comment>
<comment type="subcellular location">
    <subcellularLocation>
        <location evidence="7">Cytoplasm</location>
    </subcellularLocation>
    <text evidence="7">Associates with ribosomes and polysomes.</text>
</comment>
<evidence type="ECO:0000313" key="9">
    <source>
        <dbReference type="EMBL" id="MFC5566104.1"/>
    </source>
</evidence>
<evidence type="ECO:0000259" key="8">
    <source>
        <dbReference type="PROSITE" id="PS50893"/>
    </source>
</evidence>
<name>A0ABW0SB60_9RHOB</name>
<keyword evidence="10" id="KW-1185">Reference proteome</keyword>
<dbReference type="PROSITE" id="PS50893">
    <property type="entry name" value="ABC_TRANSPORTER_2"/>
    <property type="match status" value="2"/>
</dbReference>
<feature type="region of interest" description="PtIM" evidence="7">
    <location>
        <begin position="238"/>
        <end position="318"/>
    </location>
</feature>
<dbReference type="InterPro" id="IPR003593">
    <property type="entry name" value="AAA+_ATPase"/>
</dbReference>
<proteinExistence type="inferred from homology"/>
<comment type="domain">
    <text evidence="7">The P-site tRNA interaction motif (PtIM domain) probably interacts with the P-site tRNA(fMet) as well as the 23S rRNA.</text>
</comment>
<dbReference type="SUPFAM" id="SSF52540">
    <property type="entry name" value="P-loop containing nucleoside triphosphate hydrolases"/>
    <property type="match status" value="2"/>
</dbReference>
<organism evidence="9 10">
    <name type="scientific">Rubellimicrobium aerolatum</name>
    <dbReference type="NCBI Taxonomy" id="490979"/>
    <lineage>
        <taxon>Bacteria</taxon>
        <taxon>Pseudomonadati</taxon>
        <taxon>Pseudomonadota</taxon>
        <taxon>Alphaproteobacteria</taxon>
        <taxon>Rhodobacterales</taxon>
        <taxon>Roseobacteraceae</taxon>
        <taxon>Rubellimicrobium</taxon>
    </lineage>
</organism>
<feature type="domain" description="ABC transporter" evidence="8">
    <location>
        <begin position="320"/>
        <end position="546"/>
    </location>
</feature>
<dbReference type="InterPro" id="IPR017871">
    <property type="entry name" value="ABC_transporter-like_CS"/>
</dbReference>
<feature type="domain" description="ABC transporter" evidence="8">
    <location>
        <begin position="8"/>
        <end position="255"/>
    </location>
</feature>
<dbReference type="HAMAP" id="MF_00847">
    <property type="entry name" value="EttA"/>
    <property type="match status" value="1"/>
</dbReference>
<dbReference type="NCBIfam" id="TIGR03719">
    <property type="entry name" value="ABC_ABC_ChvD"/>
    <property type="match status" value="1"/>
</dbReference>
<dbReference type="Pfam" id="PF00005">
    <property type="entry name" value="ABC_tran"/>
    <property type="match status" value="2"/>
</dbReference>
<keyword evidence="7" id="KW-0694">RNA-binding</keyword>
<comment type="similarity">
    <text evidence="1 7">Belongs to the ABC transporter superfamily. ABCF family. Translational throttle EttA subfamily.</text>
</comment>
<dbReference type="SMART" id="SM00382">
    <property type="entry name" value="AAA"/>
    <property type="match status" value="2"/>
</dbReference>
<sequence>MASYQYVYHMDQVSKTYPGGKKVFENIRLNFLPGVKIGVVGVNGSGKSTLLRLMAGWDKDFQGEAWAAEGARVGYLPQEPNLDEQLNVRGNVMEGVKAKQAILDRYNELAMDYSDETADEMAALQDQIDAQNLWDLDAQVDIAMEALRCPPDDADVTTLSGGERRRVALCKLLLEAPDMLLLDEPTNHLDAETIAWLQNHLIEYKGTILIVTHDRYFLDDITSWILELDRGRGVPYEGNYSAWLEQKAKRLLQEAREDKAKQKTLERELEWIRQGARARQAKQKARINKYNEMANTSERERVGTAQIIIPNGPRLGAKVIEVEGLKKHMGDKLLIEDLSFSIPPGAIVGVIGPNGAGKTTLFRMLTGQEPPDEGTVEFGDTVKLAYVDQSRDSLNPDHNVWEEISGGAEIIALGDATVNSRVYCGAFNFRGTDQQKKVGMLSGGERNRVHMAKLLKSGGNVLLLDEPTNDLDVETLRALEDALSDFAGCAVVISHDRFFLDRICTHILAFEGDAHVEWFQGDFTAYEEDKKRRLGPDAVEPKRVKFKKFVR</sequence>
<dbReference type="PROSITE" id="PS00211">
    <property type="entry name" value="ABC_TRANSPORTER_1"/>
    <property type="match status" value="1"/>
</dbReference>
<evidence type="ECO:0000256" key="6">
    <source>
        <dbReference type="ARBA" id="ARBA00022845"/>
    </source>
</evidence>
<dbReference type="PANTHER" id="PTHR43858">
    <property type="entry name" value="ENERGY-DEPENDENT TRANSLATIONAL THROTTLE PROTEIN ETTA"/>
    <property type="match status" value="1"/>
</dbReference>
<feature type="binding site" evidence="7">
    <location>
        <begin position="352"/>
        <end position="359"/>
    </location>
    <ligand>
        <name>ATP</name>
        <dbReference type="ChEBI" id="CHEBI:30616"/>
        <label>2</label>
    </ligand>
</feature>
<evidence type="ECO:0000256" key="5">
    <source>
        <dbReference type="ARBA" id="ARBA00022840"/>
    </source>
</evidence>
<comment type="domain">
    <text evidence="7">The arm domain is inserted in the first ABC transporter domain. Probably contacts ribosomal protein L1.</text>
</comment>
<accession>A0ABW0SB60</accession>